<organism evidence="2 3">
    <name type="scientific">Blumeria graminis f. sp. tritici</name>
    <dbReference type="NCBI Taxonomy" id="62690"/>
    <lineage>
        <taxon>Eukaryota</taxon>
        <taxon>Fungi</taxon>
        <taxon>Dikarya</taxon>
        <taxon>Ascomycota</taxon>
        <taxon>Pezizomycotina</taxon>
        <taxon>Leotiomycetes</taxon>
        <taxon>Erysiphales</taxon>
        <taxon>Erysiphaceae</taxon>
        <taxon>Blumeria</taxon>
    </lineage>
</organism>
<dbReference type="Proteomes" id="UP000324639">
    <property type="component" value="Chromosome Bgt_-02"/>
</dbReference>
<keyword evidence="1" id="KW-0732">Signal</keyword>
<sequence length="73" mass="8371">MCSLLICMAILLRANNRYCLPYSDFHINVSDIPYEPPTFTVESAGPRLSNTFPRCIMTRATHLWANKMLPKPK</sequence>
<gene>
    <name evidence="2" type="ORF">BGT96224V316_LOCUS1272</name>
</gene>
<keyword evidence="3" id="KW-1185">Reference proteome</keyword>
<accession>A0A9X9L982</accession>
<feature type="signal peptide" evidence="1">
    <location>
        <begin position="1"/>
        <end position="19"/>
    </location>
</feature>
<dbReference type="EMBL" id="LR026985">
    <property type="protein sequence ID" value="VCU40026.1"/>
    <property type="molecule type" value="Genomic_DNA"/>
</dbReference>
<protein>
    <submittedName>
        <fullName evidence="2">Bgt-20447</fullName>
    </submittedName>
</protein>
<proteinExistence type="predicted"/>
<evidence type="ECO:0000256" key="1">
    <source>
        <dbReference type="SAM" id="SignalP"/>
    </source>
</evidence>
<evidence type="ECO:0000313" key="3">
    <source>
        <dbReference type="Proteomes" id="UP000324639"/>
    </source>
</evidence>
<name>A0A9X9L982_BLUGR</name>
<feature type="chain" id="PRO_5040969907" evidence="1">
    <location>
        <begin position="20"/>
        <end position="73"/>
    </location>
</feature>
<dbReference type="AlphaFoldDB" id="A0A9X9L982"/>
<evidence type="ECO:0000313" key="2">
    <source>
        <dbReference type="EMBL" id="VCU40026.1"/>
    </source>
</evidence>
<reference evidence="2 3" key="1">
    <citation type="submission" date="2018-08" db="EMBL/GenBank/DDBJ databases">
        <authorList>
            <person name="Muller C M."/>
        </authorList>
    </citation>
    <scope>NUCLEOTIDE SEQUENCE [LARGE SCALE GENOMIC DNA]</scope>
</reference>